<evidence type="ECO:0000256" key="2">
    <source>
        <dbReference type="ARBA" id="ARBA00004434"/>
    </source>
</evidence>
<dbReference type="AlphaFoldDB" id="A0A5K3F225"/>
<keyword evidence="9" id="KW-0999">Mitochondrion inner membrane</keyword>
<dbReference type="GO" id="GO:0005743">
    <property type="term" value="C:mitochondrial inner membrane"/>
    <property type="evidence" value="ECO:0007669"/>
    <property type="project" value="UniProtKB-SubCell"/>
</dbReference>
<evidence type="ECO:0000256" key="15">
    <source>
        <dbReference type="ARBA" id="ARBA00032395"/>
    </source>
</evidence>
<evidence type="ECO:0000256" key="16">
    <source>
        <dbReference type="ARBA" id="ARBA00032550"/>
    </source>
</evidence>
<keyword evidence="12 17" id="KW-1133">Transmembrane helix</keyword>
<proteinExistence type="inferred from homology"/>
<evidence type="ECO:0000256" key="12">
    <source>
        <dbReference type="ARBA" id="ARBA00022989"/>
    </source>
</evidence>
<evidence type="ECO:0000256" key="11">
    <source>
        <dbReference type="ARBA" id="ARBA00022982"/>
    </source>
</evidence>
<protein>
    <recommendedName>
        <fullName evidence="5">NADH dehydrogenase [ubiquinone] 1 beta subcomplex subunit 5, mitochondrial</fullName>
    </recommendedName>
    <alternativeName>
        <fullName evidence="16">Complex I-SGDH</fullName>
    </alternativeName>
    <alternativeName>
        <fullName evidence="15">NADH-ubiquinone oxidoreductase SGDH subunit</fullName>
    </alternativeName>
</protein>
<evidence type="ECO:0000256" key="7">
    <source>
        <dbReference type="ARBA" id="ARBA00022660"/>
    </source>
</evidence>
<dbReference type="PANTHER" id="PTHR13178">
    <property type="entry name" value="NADH-UBIQUINONE OXIDOREDUCTASE SGDH SUBUNIT"/>
    <property type="match status" value="1"/>
</dbReference>
<sequence length="202" mass="23716">MLRLINAASRIRSRVVVLDPILRSHSINIPKIGVVPKKTSLLESHVVIQTSRNSSGHTMRVRQTAFTNEKAYDELHFFFMCGLVPCVLVAFLVNVIIGQAELVETPDNYEPHYWEYYKHPITRFLSRNFMWNPQQVYENHLAQIKRQMDAKELVLEERWFQDSELAHQDYRGWQFIPVNPAGVLRAHKEELINEEMGDWVSR</sequence>
<evidence type="ECO:0000256" key="14">
    <source>
        <dbReference type="ARBA" id="ARBA00023136"/>
    </source>
</evidence>
<organism evidence="18">
    <name type="scientific">Mesocestoides corti</name>
    <name type="common">Flatworm</name>
    <dbReference type="NCBI Taxonomy" id="53468"/>
    <lineage>
        <taxon>Eukaryota</taxon>
        <taxon>Metazoa</taxon>
        <taxon>Spiralia</taxon>
        <taxon>Lophotrochozoa</taxon>
        <taxon>Platyhelminthes</taxon>
        <taxon>Cestoda</taxon>
        <taxon>Eucestoda</taxon>
        <taxon>Cyclophyllidea</taxon>
        <taxon>Mesocestoididae</taxon>
        <taxon>Mesocestoides</taxon>
    </lineage>
</organism>
<dbReference type="Pfam" id="PF09781">
    <property type="entry name" value="NDUF_B5"/>
    <property type="match status" value="1"/>
</dbReference>
<evidence type="ECO:0000256" key="13">
    <source>
        <dbReference type="ARBA" id="ARBA00023128"/>
    </source>
</evidence>
<evidence type="ECO:0000256" key="4">
    <source>
        <dbReference type="ARBA" id="ARBA00011533"/>
    </source>
</evidence>
<keyword evidence="11" id="KW-0249">Electron transport</keyword>
<evidence type="ECO:0000256" key="9">
    <source>
        <dbReference type="ARBA" id="ARBA00022792"/>
    </source>
</evidence>
<dbReference type="WBParaSite" id="MCU_004927-RA">
    <property type="protein sequence ID" value="MCU_004927-RA"/>
    <property type="gene ID" value="MCU_004927"/>
</dbReference>
<keyword evidence="7" id="KW-0679">Respiratory chain</keyword>
<comment type="subunit">
    <text evidence="4">Complex I is composed of 45 different subunits.</text>
</comment>
<dbReference type="InterPro" id="IPR019173">
    <property type="entry name" value="NADH_UbQ_OxRdtase_B5_su"/>
</dbReference>
<evidence type="ECO:0000256" key="1">
    <source>
        <dbReference type="ARBA" id="ARBA00003195"/>
    </source>
</evidence>
<comment type="similarity">
    <text evidence="3">Belongs to the complex I NDUFB5 subunit family.</text>
</comment>
<reference evidence="18" key="1">
    <citation type="submission" date="2019-11" db="UniProtKB">
        <authorList>
            <consortium name="WormBaseParasite"/>
        </authorList>
    </citation>
    <scope>IDENTIFICATION</scope>
</reference>
<keyword evidence="6" id="KW-0813">Transport</keyword>
<evidence type="ECO:0000256" key="5">
    <source>
        <dbReference type="ARBA" id="ARBA00015175"/>
    </source>
</evidence>
<evidence type="ECO:0000256" key="8">
    <source>
        <dbReference type="ARBA" id="ARBA00022692"/>
    </source>
</evidence>
<accession>A0A5K3F225</accession>
<evidence type="ECO:0000256" key="3">
    <source>
        <dbReference type="ARBA" id="ARBA00007152"/>
    </source>
</evidence>
<name>A0A5K3F225_MESCO</name>
<dbReference type="PANTHER" id="PTHR13178:SF0">
    <property type="entry name" value="NADH DEHYDROGENASE [UBIQUINONE] 1 BETA SUBCOMPLEX SUBUNIT 5, MITOCHONDRIAL"/>
    <property type="match status" value="1"/>
</dbReference>
<comment type="function">
    <text evidence="1">Accessory subunit of the mitochondrial membrane respiratory chain NADH dehydrogenase (Complex I), that is believed not to be involved in catalysis. Complex I functions in the transfer of electrons from NADH to the respiratory chain. The immediate electron acceptor for the enzyme is believed to be ubiquinone.</text>
</comment>
<evidence type="ECO:0000256" key="17">
    <source>
        <dbReference type="SAM" id="Phobius"/>
    </source>
</evidence>
<comment type="subcellular location">
    <subcellularLocation>
        <location evidence="2">Mitochondrion inner membrane</location>
        <topology evidence="2">Single-pass membrane protein</topology>
    </subcellularLocation>
</comment>
<feature type="transmembrane region" description="Helical" evidence="17">
    <location>
        <begin position="77"/>
        <end position="97"/>
    </location>
</feature>
<keyword evidence="8 17" id="KW-0812">Transmembrane</keyword>
<keyword evidence="14 17" id="KW-0472">Membrane</keyword>
<keyword evidence="13" id="KW-0496">Mitochondrion</keyword>
<keyword evidence="10" id="KW-0809">Transit peptide</keyword>
<evidence type="ECO:0000256" key="10">
    <source>
        <dbReference type="ARBA" id="ARBA00022946"/>
    </source>
</evidence>
<evidence type="ECO:0000256" key="6">
    <source>
        <dbReference type="ARBA" id="ARBA00022448"/>
    </source>
</evidence>
<evidence type="ECO:0000313" key="18">
    <source>
        <dbReference type="WBParaSite" id="MCU_004927-RA"/>
    </source>
</evidence>